<dbReference type="Proteomes" id="UP000574067">
    <property type="component" value="Unassembled WGS sequence"/>
</dbReference>
<name>A0A848FAY5_9BURK</name>
<keyword evidence="5" id="KW-0949">S-adenosyl-L-methionine</keyword>
<dbReference type="AlphaFoldDB" id="A0A848FAY5"/>
<reference evidence="8 9" key="1">
    <citation type="submission" date="2020-04" db="EMBL/GenBank/DDBJ databases">
        <title>Azohydromonas sp. isolated from soil.</title>
        <authorList>
            <person name="Dahal R.H."/>
        </authorList>
    </citation>
    <scope>NUCLEOTIDE SEQUENCE [LARGE SCALE GENOMIC DNA]</scope>
    <source>
        <strain evidence="8 9">G-1-1-14</strain>
    </source>
</reference>
<dbReference type="PROSITE" id="PS00092">
    <property type="entry name" value="N6_MTASE"/>
    <property type="match status" value="1"/>
</dbReference>
<evidence type="ECO:0000313" key="9">
    <source>
        <dbReference type="Proteomes" id="UP000574067"/>
    </source>
</evidence>
<keyword evidence="3 8" id="KW-0489">Methyltransferase</keyword>
<comment type="similarity">
    <text evidence="1">Belongs to the N(4)/N(6)-methyltransferase family.</text>
</comment>
<accession>A0A848FAY5</accession>
<dbReference type="EMBL" id="JABBFW010000006">
    <property type="protein sequence ID" value="NML15483.1"/>
    <property type="molecule type" value="Genomic_DNA"/>
</dbReference>
<dbReference type="SUPFAM" id="SSF53335">
    <property type="entry name" value="S-adenosyl-L-methionine-dependent methyltransferases"/>
    <property type="match status" value="1"/>
</dbReference>
<dbReference type="InterPro" id="IPR002052">
    <property type="entry name" value="DNA_methylase_N6_adenine_CS"/>
</dbReference>
<dbReference type="GO" id="GO:0003677">
    <property type="term" value="F:DNA binding"/>
    <property type="evidence" value="ECO:0007669"/>
    <property type="project" value="InterPro"/>
</dbReference>
<evidence type="ECO:0000259" key="7">
    <source>
        <dbReference type="Pfam" id="PF01555"/>
    </source>
</evidence>
<comment type="catalytic activity">
    <reaction evidence="6">
        <text>a 2'-deoxyadenosine in DNA + S-adenosyl-L-methionine = an N(6)-methyl-2'-deoxyadenosine in DNA + S-adenosyl-L-homocysteine + H(+)</text>
        <dbReference type="Rhea" id="RHEA:15197"/>
        <dbReference type="Rhea" id="RHEA-COMP:12418"/>
        <dbReference type="Rhea" id="RHEA-COMP:12419"/>
        <dbReference type="ChEBI" id="CHEBI:15378"/>
        <dbReference type="ChEBI" id="CHEBI:57856"/>
        <dbReference type="ChEBI" id="CHEBI:59789"/>
        <dbReference type="ChEBI" id="CHEBI:90615"/>
        <dbReference type="ChEBI" id="CHEBI:90616"/>
        <dbReference type="EC" id="2.1.1.72"/>
    </reaction>
</comment>
<proteinExistence type="inferred from homology"/>
<dbReference type="Pfam" id="PF01555">
    <property type="entry name" value="N6_N4_Mtase"/>
    <property type="match status" value="1"/>
</dbReference>
<dbReference type="InterPro" id="IPR002295">
    <property type="entry name" value="N4/N6-MTase_EcoPI_Mod-like"/>
</dbReference>
<comment type="caution">
    <text evidence="8">The sequence shown here is derived from an EMBL/GenBank/DDBJ whole genome shotgun (WGS) entry which is preliminary data.</text>
</comment>
<sequence length="411" mass="46656">MFFHALNIDSSSRKALQHVAKSTGIPVARLKAIDAHGFEPTAAEIERLAAFLGLTEIAFRLRTGFLSRPLRKLLAASADEIDKLLGAKLGNVASFNQTPSKTVAPSFSTDFGVLYQGDCVEIMRSLPDQCCDLIFADPPFNLDKLYPSEMDDDLRQDHYLEWCEGWLDQCARLLRDGGSLFVYNLPKWNTFLSAYLNKHLTFRHWIAVDIKFSLPISGRLYPSHYSLLYYTKGGRPANFQPDRMPMEICPSCLVDLKDYGGYKDKMNPLGVNLTDVWYDIPPVRHAKYKKRKSANELSIKLLDRVIELASKEGETILDPFGGSGTTYAVAEMKKRKWIGMEIGPVEDIISRMKDLKDENQYLERIRDGYNKLFLPEHAAARKARGLWTASSFNNRSPENLEEKQQLLLGPY</sequence>
<gene>
    <name evidence="8" type="ORF">HHL10_10900</name>
</gene>
<dbReference type="RefSeq" id="WP_169160386.1">
    <property type="nucleotide sequence ID" value="NZ_JABBFW010000006.1"/>
</dbReference>
<dbReference type="InterPro" id="IPR002941">
    <property type="entry name" value="DNA_methylase_N4/N6"/>
</dbReference>
<protein>
    <recommendedName>
        <fullName evidence="2">site-specific DNA-methyltransferase (adenine-specific)</fullName>
        <ecNumber evidence="2">2.1.1.72</ecNumber>
    </recommendedName>
</protein>
<keyword evidence="9" id="KW-1185">Reference proteome</keyword>
<dbReference type="GO" id="GO:0009007">
    <property type="term" value="F:site-specific DNA-methyltransferase (adenine-specific) activity"/>
    <property type="evidence" value="ECO:0007669"/>
    <property type="project" value="UniProtKB-EC"/>
</dbReference>
<feature type="domain" description="DNA methylase N-4/N-6" evidence="7">
    <location>
        <begin position="132"/>
        <end position="343"/>
    </location>
</feature>
<organism evidence="8 9">
    <name type="scientific">Azohydromonas caseinilytica</name>
    <dbReference type="NCBI Taxonomy" id="2728836"/>
    <lineage>
        <taxon>Bacteria</taxon>
        <taxon>Pseudomonadati</taxon>
        <taxon>Pseudomonadota</taxon>
        <taxon>Betaproteobacteria</taxon>
        <taxon>Burkholderiales</taxon>
        <taxon>Sphaerotilaceae</taxon>
        <taxon>Azohydromonas</taxon>
    </lineage>
</organism>
<dbReference type="PRINTS" id="PR00506">
    <property type="entry name" value="D21N6MTFRASE"/>
</dbReference>
<evidence type="ECO:0000256" key="6">
    <source>
        <dbReference type="ARBA" id="ARBA00047942"/>
    </source>
</evidence>
<evidence type="ECO:0000256" key="2">
    <source>
        <dbReference type="ARBA" id="ARBA00011900"/>
    </source>
</evidence>
<evidence type="ECO:0000256" key="5">
    <source>
        <dbReference type="ARBA" id="ARBA00022691"/>
    </source>
</evidence>
<evidence type="ECO:0000313" key="8">
    <source>
        <dbReference type="EMBL" id="NML15483.1"/>
    </source>
</evidence>
<evidence type="ECO:0000256" key="1">
    <source>
        <dbReference type="ARBA" id="ARBA00006594"/>
    </source>
</evidence>
<dbReference type="InterPro" id="IPR029063">
    <property type="entry name" value="SAM-dependent_MTases_sf"/>
</dbReference>
<evidence type="ECO:0000256" key="3">
    <source>
        <dbReference type="ARBA" id="ARBA00022603"/>
    </source>
</evidence>
<dbReference type="GO" id="GO:0008170">
    <property type="term" value="F:N-methyltransferase activity"/>
    <property type="evidence" value="ECO:0007669"/>
    <property type="project" value="InterPro"/>
</dbReference>
<evidence type="ECO:0000256" key="4">
    <source>
        <dbReference type="ARBA" id="ARBA00022679"/>
    </source>
</evidence>
<dbReference type="EC" id="2.1.1.72" evidence="2"/>
<dbReference type="GO" id="GO:0032259">
    <property type="term" value="P:methylation"/>
    <property type="evidence" value="ECO:0007669"/>
    <property type="project" value="UniProtKB-KW"/>
</dbReference>
<keyword evidence="4 8" id="KW-0808">Transferase</keyword>
<dbReference type="Gene3D" id="3.40.50.150">
    <property type="entry name" value="Vaccinia Virus protein VP39"/>
    <property type="match status" value="1"/>
</dbReference>